<dbReference type="InterPro" id="IPR030846">
    <property type="entry name" value="DnaG_bac"/>
</dbReference>
<evidence type="ECO:0000256" key="14">
    <source>
        <dbReference type="SAM" id="MobiDB-lite"/>
    </source>
</evidence>
<evidence type="ECO:0000256" key="1">
    <source>
        <dbReference type="ARBA" id="ARBA00022478"/>
    </source>
</evidence>
<keyword evidence="7" id="KW-0863">Zinc-finger</keyword>
<evidence type="ECO:0000256" key="10">
    <source>
        <dbReference type="ARBA" id="ARBA00023125"/>
    </source>
</evidence>
<dbReference type="GO" id="GO:0000428">
    <property type="term" value="C:DNA-directed RNA polymerase complex"/>
    <property type="evidence" value="ECO:0007669"/>
    <property type="project" value="UniProtKB-KW"/>
</dbReference>
<sequence length="635" mass="71415">MKMRFTPAFMDEIRARLPVSTVVGRRVKLTKKGKEFTGLSPFNSEKTPSFTVNDQKGFYHCFSSGKHGDIFRFLVEVEGLSFPEAVEKCANDAGVAMPARDEFAEEKERKRASLIEVMEMAAVFFEQNLQKPVGAKARGYLAGREITPKTQLEFRMGYGAADRYALKTYLAEKDVSQEQMIEAGLVIGGPDIAVSYDRFRDRVMFPIADLRGKIIAFGGRALSKDVPAKYLNSPETPLFHKGHILYNFAKARQSAFNAQSMVVAEGYMDVIAFARAGIEHAVAPLGTAMTIDQLKLLWRTVPEPIMCFDGDAAGVKAAFRAMNLALPNIEPGLSLKFALLPDGQDPDDILRDFGADALKEILANAKPMDEMLWLDHTQAGGFETPERRAMLENGLMEKVREIQNPTIAKYYKKSMEDRLFKFFPNERYSGGNQRQQNARNFNWNGGGFARNNRGQNGRGQFGRNRVQMGSSALKNSALVQDMHMVKSPRETVLVMALIYHPWLVAEFFDEVAKLKFLSSELDSIYKVILDVISTDPDLDSHRLRTHMIDIGLGQTLERLDQSITLRNFGFLMPDAEQQDIIDGWMDIYRQYRGNVMNSDVAAAGIALGDEETEESLARLQSIQAQRERMLRNDDN</sequence>
<feature type="region of interest" description="Disordered" evidence="14">
    <location>
        <begin position="443"/>
        <end position="463"/>
    </location>
</feature>
<dbReference type="FunFam" id="3.90.580.10:FF:000001">
    <property type="entry name" value="DNA primase"/>
    <property type="match status" value="1"/>
</dbReference>
<dbReference type="GO" id="GO:0003677">
    <property type="term" value="F:DNA binding"/>
    <property type="evidence" value="ECO:0007669"/>
    <property type="project" value="UniProtKB-KW"/>
</dbReference>
<reference key="1">
    <citation type="submission" date="2017-08" db="EMBL/GenBank/DDBJ databases">
        <title>A dynamic microbial community with high functional redundancy inhabits the cold, oxic subseafloor aquifer.</title>
        <authorList>
            <person name="Tully B.J."/>
            <person name="Wheat C.G."/>
            <person name="Glazer B.T."/>
            <person name="Huber J.A."/>
        </authorList>
    </citation>
    <scope>NUCLEOTIDE SEQUENCE [LARGE SCALE GENOMIC DNA]</scope>
</reference>
<dbReference type="GO" id="GO:0008270">
    <property type="term" value="F:zinc ion binding"/>
    <property type="evidence" value="ECO:0007669"/>
    <property type="project" value="UniProtKB-KW"/>
</dbReference>
<evidence type="ECO:0000256" key="8">
    <source>
        <dbReference type="ARBA" id="ARBA00022833"/>
    </source>
</evidence>
<evidence type="ECO:0000256" key="4">
    <source>
        <dbReference type="ARBA" id="ARBA00022695"/>
    </source>
</evidence>
<evidence type="ECO:0000256" key="13">
    <source>
        <dbReference type="PIRNR" id="PIRNR002811"/>
    </source>
</evidence>
<dbReference type="InterPro" id="IPR036977">
    <property type="entry name" value="DNA_primase_Znf_CHC2"/>
</dbReference>
<reference evidence="16" key="2">
    <citation type="journal article" date="2018" name="ISME J.">
        <title>A dynamic microbial community with high functional redundancy inhabits the cold, oxic subseafloor aquifer.</title>
        <authorList>
            <person name="Tully B.J."/>
            <person name="Wheat C.G."/>
            <person name="Glazer B.T."/>
            <person name="Huber J.A."/>
        </authorList>
    </citation>
    <scope>NUCLEOTIDE SEQUENCE</scope>
    <source>
        <strain evidence="16">NORP83</strain>
    </source>
</reference>
<dbReference type="GO" id="GO:1990077">
    <property type="term" value="C:primosome complex"/>
    <property type="evidence" value="ECO:0007669"/>
    <property type="project" value="UniProtKB-KW"/>
</dbReference>
<dbReference type="Pfam" id="PF01807">
    <property type="entry name" value="Zn_ribbon_DnaG"/>
    <property type="match status" value="1"/>
</dbReference>
<dbReference type="SMART" id="SM00400">
    <property type="entry name" value="ZnF_CHCC"/>
    <property type="match status" value="1"/>
</dbReference>
<evidence type="ECO:0000256" key="2">
    <source>
        <dbReference type="ARBA" id="ARBA00022515"/>
    </source>
</evidence>
<keyword evidence="6 13" id="KW-0479">Metal-binding</keyword>
<dbReference type="Pfam" id="PF13662">
    <property type="entry name" value="Toprim_4"/>
    <property type="match status" value="1"/>
</dbReference>
<name>A0A2A4YYS8_9PROT</name>
<dbReference type="GO" id="GO:0005737">
    <property type="term" value="C:cytoplasm"/>
    <property type="evidence" value="ECO:0007669"/>
    <property type="project" value="TreeGrafter"/>
</dbReference>
<feature type="compositionally biased region" description="Low complexity" evidence="14">
    <location>
        <begin position="443"/>
        <end position="455"/>
    </location>
</feature>
<keyword evidence="8 13" id="KW-0862">Zinc</keyword>
<feature type="domain" description="Toprim" evidence="15">
    <location>
        <begin position="259"/>
        <end position="341"/>
    </location>
</feature>
<dbReference type="SUPFAM" id="SSF57783">
    <property type="entry name" value="Zinc beta-ribbon"/>
    <property type="match status" value="1"/>
</dbReference>
<dbReference type="InterPro" id="IPR002694">
    <property type="entry name" value="Znf_CHC2"/>
</dbReference>
<dbReference type="GO" id="GO:0006269">
    <property type="term" value="P:DNA replication, synthesis of primer"/>
    <property type="evidence" value="ECO:0007669"/>
    <property type="project" value="UniProtKB-UniRule"/>
</dbReference>
<evidence type="ECO:0000256" key="6">
    <source>
        <dbReference type="ARBA" id="ARBA00022723"/>
    </source>
</evidence>
<keyword evidence="2 12" id="KW-0639">Primosome</keyword>
<keyword evidence="9" id="KW-0460">Magnesium</keyword>
<dbReference type="Pfam" id="PF08275">
    <property type="entry name" value="DNAG_N"/>
    <property type="match status" value="1"/>
</dbReference>
<keyword evidence="5 12" id="KW-0235">DNA replication</keyword>
<dbReference type="SMART" id="SM00493">
    <property type="entry name" value="TOPRIM"/>
    <property type="match status" value="1"/>
</dbReference>
<dbReference type="InterPro" id="IPR037068">
    <property type="entry name" value="DNA_primase_core_N_sf"/>
</dbReference>
<proteinExistence type="inferred from homology"/>
<accession>A0A2A4YYS8</accession>
<organism evidence="16">
    <name type="scientific">OCS116 cluster bacterium</name>
    <dbReference type="NCBI Taxonomy" id="2030921"/>
    <lineage>
        <taxon>Bacteria</taxon>
        <taxon>Pseudomonadati</taxon>
        <taxon>Pseudomonadota</taxon>
        <taxon>Alphaproteobacteria</taxon>
        <taxon>OCS116 cluster</taxon>
    </lineage>
</organism>
<comment type="similarity">
    <text evidence="12 13">Belongs to the DnaG primase family.</text>
</comment>
<evidence type="ECO:0000256" key="3">
    <source>
        <dbReference type="ARBA" id="ARBA00022679"/>
    </source>
</evidence>
<comment type="cofactor">
    <cofactor evidence="13">
        <name>Zn(2+)</name>
        <dbReference type="ChEBI" id="CHEBI:29105"/>
    </cofactor>
    <text evidence="13">Binds 1 zinc ion per monomer.</text>
</comment>
<comment type="catalytic activity">
    <reaction evidence="12">
        <text>ssDNA + n NTP = ssDNA/pppN(pN)n-1 hybrid + (n-1) diphosphate.</text>
        <dbReference type="EC" id="2.7.7.101"/>
    </reaction>
</comment>
<evidence type="ECO:0000256" key="9">
    <source>
        <dbReference type="ARBA" id="ARBA00022842"/>
    </source>
</evidence>
<keyword evidence="1 12" id="KW-0240">DNA-directed RNA polymerase</keyword>
<evidence type="ECO:0000256" key="7">
    <source>
        <dbReference type="ARBA" id="ARBA00022771"/>
    </source>
</evidence>
<protein>
    <recommendedName>
        <fullName evidence="12 13">DNA primase</fullName>
        <ecNumber evidence="12">2.7.7.101</ecNumber>
    </recommendedName>
</protein>
<dbReference type="Gene3D" id="3.40.1360.10">
    <property type="match status" value="1"/>
</dbReference>
<keyword evidence="11 12" id="KW-0804">Transcription</keyword>
<dbReference type="Gene3D" id="3.90.580.10">
    <property type="entry name" value="Zinc finger, CHC2-type domain"/>
    <property type="match status" value="1"/>
</dbReference>
<dbReference type="PANTHER" id="PTHR30313:SF2">
    <property type="entry name" value="DNA PRIMASE"/>
    <property type="match status" value="1"/>
</dbReference>
<dbReference type="HAMAP" id="MF_00974">
    <property type="entry name" value="DNA_primase_DnaG"/>
    <property type="match status" value="1"/>
</dbReference>
<dbReference type="EC" id="2.7.7.101" evidence="12"/>
<evidence type="ECO:0000259" key="15">
    <source>
        <dbReference type="PROSITE" id="PS50880"/>
    </source>
</evidence>
<dbReference type="InterPro" id="IPR034151">
    <property type="entry name" value="TOPRIM_DnaG_bac"/>
</dbReference>
<dbReference type="AlphaFoldDB" id="A0A2A4YYS8"/>
<evidence type="ECO:0000256" key="12">
    <source>
        <dbReference type="HAMAP-Rule" id="MF_00974"/>
    </source>
</evidence>
<dbReference type="SUPFAM" id="SSF56731">
    <property type="entry name" value="DNA primase core"/>
    <property type="match status" value="1"/>
</dbReference>
<dbReference type="FunFam" id="3.40.1360.10:FF:000002">
    <property type="entry name" value="DNA primase"/>
    <property type="match status" value="1"/>
</dbReference>
<dbReference type="PROSITE" id="PS50880">
    <property type="entry name" value="TOPRIM"/>
    <property type="match status" value="1"/>
</dbReference>
<keyword evidence="3 12" id="KW-0808">Transferase</keyword>
<comment type="caution">
    <text evidence="16">The sequence shown here is derived from an EMBL/GenBank/DDBJ whole genome shotgun (WGS) entry which is preliminary data.</text>
</comment>
<gene>
    <name evidence="12" type="primary">dnaG</name>
    <name evidence="16" type="ORF">COB13_11115</name>
</gene>
<dbReference type="InterPro" id="IPR006295">
    <property type="entry name" value="DNA_primase_DnaG"/>
</dbReference>
<dbReference type="InterPro" id="IPR050219">
    <property type="entry name" value="DnaG_primase"/>
</dbReference>
<dbReference type="InterPro" id="IPR013264">
    <property type="entry name" value="DNAG_N"/>
</dbReference>
<dbReference type="PIRSF" id="PIRSF002811">
    <property type="entry name" value="DnaG"/>
    <property type="match status" value="1"/>
</dbReference>
<dbReference type="GO" id="GO:0003899">
    <property type="term" value="F:DNA-directed RNA polymerase activity"/>
    <property type="evidence" value="ECO:0007669"/>
    <property type="project" value="UniProtKB-UniRule"/>
</dbReference>
<comment type="subunit">
    <text evidence="12">Monomer. Interacts with DnaB.</text>
</comment>
<dbReference type="EMBL" id="NVUS01000014">
    <property type="protein sequence ID" value="PCI99790.1"/>
    <property type="molecule type" value="Genomic_DNA"/>
</dbReference>
<comment type="function">
    <text evidence="12 13">RNA polymerase that catalyzes the synthesis of short RNA molecules used as primers for DNA polymerase during DNA replication.</text>
</comment>
<dbReference type="Gene3D" id="3.90.980.10">
    <property type="entry name" value="DNA primase, catalytic core, N-terminal domain"/>
    <property type="match status" value="1"/>
</dbReference>
<dbReference type="NCBIfam" id="TIGR01391">
    <property type="entry name" value="dnaG"/>
    <property type="match status" value="1"/>
</dbReference>
<dbReference type="PANTHER" id="PTHR30313">
    <property type="entry name" value="DNA PRIMASE"/>
    <property type="match status" value="1"/>
</dbReference>
<comment type="caution">
    <text evidence="12">Lacks conserved residue(s) required for the propagation of feature annotation.</text>
</comment>
<evidence type="ECO:0000256" key="11">
    <source>
        <dbReference type="ARBA" id="ARBA00023163"/>
    </source>
</evidence>
<dbReference type="InterPro" id="IPR006171">
    <property type="entry name" value="TOPRIM_dom"/>
</dbReference>
<keyword evidence="4 12" id="KW-0548">Nucleotidyltransferase</keyword>
<dbReference type="FunFam" id="3.90.980.10:FF:000001">
    <property type="entry name" value="DNA primase"/>
    <property type="match status" value="1"/>
</dbReference>
<keyword evidence="10 12" id="KW-0238">DNA-binding</keyword>
<evidence type="ECO:0000313" key="16">
    <source>
        <dbReference type="EMBL" id="PCI99790.1"/>
    </source>
</evidence>
<evidence type="ECO:0000256" key="5">
    <source>
        <dbReference type="ARBA" id="ARBA00022705"/>
    </source>
</evidence>
<dbReference type="CDD" id="cd03364">
    <property type="entry name" value="TOPRIM_DnaG_primases"/>
    <property type="match status" value="1"/>
</dbReference>